<dbReference type="OrthoDB" id="5615100at2"/>
<name>B7JZV5_RIPO1</name>
<dbReference type="AlphaFoldDB" id="B7JZV5"/>
<keyword evidence="2" id="KW-1185">Reference proteome</keyword>
<evidence type="ECO:0000313" key="1">
    <source>
        <dbReference type="EMBL" id="ACK65048.1"/>
    </source>
</evidence>
<dbReference type="EMBL" id="CP001287">
    <property type="protein sequence ID" value="ACK65048.1"/>
    <property type="molecule type" value="Genomic_DNA"/>
</dbReference>
<evidence type="ECO:0000313" key="2">
    <source>
        <dbReference type="Proteomes" id="UP000008204"/>
    </source>
</evidence>
<dbReference type="GO" id="GO:0015716">
    <property type="term" value="P:organic phosphonate transport"/>
    <property type="evidence" value="ECO:0007669"/>
    <property type="project" value="InterPro"/>
</dbReference>
<organism evidence="1 2">
    <name type="scientific">Rippkaea orientalis (strain PCC 8801 / RF-1)</name>
    <name type="common">Cyanothece sp. (strain PCC 8801)</name>
    <dbReference type="NCBI Taxonomy" id="41431"/>
    <lineage>
        <taxon>Bacteria</taxon>
        <taxon>Bacillati</taxon>
        <taxon>Cyanobacteriota</taxon>
        <taxon>Cyanophyceae</taxon>
        <taxon>Oscillatoriophycideae</taxon>
        <taxon>Chroococcales</taxon>
        <taxon>Aphanothecaceae</taxon>
        <taxon>Rippkaea</taxon>
        <taxon>Rippkaea orientalis</taxon>
    </lineage>
</organism>
<keyword evidence="1" id="KW-0456">Lyase</keyword>
<accession>B7JZV5</accession>
<dbReference type="eggNOG" id="COG3624">
    <property type="taxonomic scope" value="Bacteria"/>
</dbReference>
<proteinExistence type="predicted"/>
<reference evidence="2" key="1">
    <citation type="journal article" date="2011" name="MBio">
        <title>Novel metabolic attributes of the genus Cyanothece, comprising a group of unicellular nitrogen-fixing Cyanobacteria.</title>
        <authorList>
            <person name="Bandyopadhyay A."/>
            <person name="Elvitigala T."/>
            <person name="Welsh E."/>
            <person name="Stockel J."/>
            <person name="Liberton M."/>
            <person name="Min H."/>
            <person name="Sherman L.A."/>
            <person name="Pakrasi H.B."/>
        </authorList>
    </citation>
    <scope>NUCLEOTIDE SEQUENCE [LARGE SCALE GENOMIC DNA]</scope>
    <source>
        <strain evidence="2">PCC 8801</strain>
    </source>
</reference>
<dbReference type="Proteomes" id="UP000008204">
    <property type="component" value="Chromosome"/>
</dbReference>
<dbReference type="InterPro" id="IPR009609">
    <property type="entry name" value="Phosphonate_metab_PhnG"/>
</dbReference>
<gene>
    <name evidence="1" type="ordered locus">PCC8801_0972</name>
</gene>
<protein>
    <submittedName>
        <fullName evidence="1">Phosphonate C-P lyase system protein PhnG</fullName>
    </submittedName>
</protein>
<dbReference type="GO" id="GO:0016829">
    <property type="term" value="F:lyase activity"/>
    <property type="evidence" value="ECO:0007669"/>
    <property type="project" value="UniProtKB-KW"/>
</dbReference>
<dbReference type="NCBIfam" id="TIGR03293">
    <property type="entry name" value="PhnG_redo"/>
    <property type="match status" value="1"/>
</dbReference>
<dbReference type="GO" id="GO:0019634">
    <property type="term" value="P:organic phosphonate metabolic process"/>
    <property type="evidence" value="ECO:0007669"/>
    <property type="project" value="InterPro"/>
</dbReference>
<dbReference type="HOGENOM" id="CLU_120455_0_0_3"/>
<dbReference type="STRING" id="41431.PCC8801_0972"/>
<dbReference type="Pfam" id="PF06754">
    <property type="entry name" value="PhnG"/>
    <property type="match status" value="1"/>
</dbReference>
<sequence>MTIPPRSSWIRALTAHPNTIVQDLAEKLTQNWQLTYQSLPQTGLSLLPLEDGVFHQPYYLGEIPLTQVSIELKNDQNQSFAGASQLMENDPDFALALAVCDAIMAHQLPGSEEVLKLINQGLEKRALEDQIKSAILAKTKVNFSLLSQEEADAND</sequence>
<dbReference type="KEGG" id="cyp:PCC8801_0972"/>
<dbReference type="RefSeq" id="WP_012594323.1">
    <property type="nucleotide sequence ID" value="NC_011726.1"/>
</dbReference>